<proteinExistence type="predicted"/>
<dbReference type="Pfam" id="PF12157">
    <property type="entry name" value="DUF3591"/>
    <property type="match status" value="1"/>
</dbReference>
<dbReference type="GO" id="GO:0005669">
    <property type="term" value="C:transcription factor TFIID complex"/>
    <property type="evidence" value="ECO:0007669"/>
    <property type="project" value="InterPro"/>
</dbReference>
<keyword evidence="2" id="KW-0539">Nucleus</keyword>
<feature type="compositionally biased region" description="Basic residues" evidence="3">
    <location>
        <begin position="1080"/>
        <end position="1093"/>
    </location>
</feature>
<dbReference type="GeneID" id="37030469"/>
<feature type="region of interest" description="Disordered" evidence="3">
    <location>
        <begin position="31"/>
        <end position="174"/>
    </location>
</feature>
<dbReference type="PANTHER" id="PTHR13900:SF0">
    <property type="entry name" value="TRANSCRIPTION INITIATION FACTOR TFIID SUBUNIT 1"/>
    <property type="match status" value="1"/>
</dbReference>
<sequence>MEDETSAVSQLGSLALGNLLQEIGVESEAGMDRLGLGPRPSAVSRDQIYNDQFEDDDDEELRGMAGGQQAEEEDAAEKERLARERQLQDRYFAKGLASMQSNRPGIRGETDDFDDSEDDEDERPMPARAQEEQPLSLPMASPTPRIKTEPEEGLDAFQSARSSPSVRTPTPPPPMRDVRDFWPDFDPEAILDFTDFFAAPRRKKRRVAPGKQLKMQAAKAALQATPSTVDLALRPSVDAGSQPSHLATIAGDLLKEERRLARLRLGKGHGDDIDLPSTSLSLPELDDWENRILTDGSTLPSFQPVGSISRPLNRNLASDDWIEAIIWSRDQARDPRKVELNSRLVLDLNDEDMMIERVDPDAEKARAAAMLASNAPLLSRRAAAAAASLDPLNMSNDGYYELSREQRQRIQRQTLGALVVQHTKTARKLQLPFYKTRLTKTEARSFHRPAMQFPINIPLTFSRVEKAGGKRDRKRSAKENADEVFKSTRDLTLKEQGPFILYEYSEENPPIPSKIGMGSILDAKDEHIPKHDLGEPFILEPNDQSPFLNFGSPTLYNNLPATTDFLLVRVTTKNANLFVVGQNYPLSVIPGPHARLVTNAIRNRLIMVARRLVEQSKGNRIKIHRIMKYFPDQSELQMRQRLKEFMEYARKAGDPNQVTLPTDADMERLLPPEHIALAEAMQAGQRRLYDAGYTRSAEGADEDEDKEQGLDIEQQLAPWITSKNFLQATQGKAMLRLHGEGDPTGRGEGFSFVRVSMKDVFFKAGEDIEARLAAQAEEERRSGHKYNVARQQQIYREEIQRIWDAQRSALSNPVPPELTPEEANPLPTPEPDEEEEEAQRMQDEEDEDVKPALSSLNGVGGDLDRGKVLRIRRQVNGRWQTEIVRDRKIIQSYISSRLRIADEDTVTDELKPTGDAALDAARRKRLEAELLSRKKNQERRLARHHAKAVASGEALPGAYRKLMAEKPTTSRRCGRCGQVGHMSSNRSCPLWGQVPTAGAPGTVSSASGSKPLGLDTGSAGGSLMGFFPPGAAAPPGMFATHSRTPSFSAAGSAMSPTVGGAMSPPPPGAPASSSGGKGGGKLKLKIKPRPSGS</sequence>
<dbReference type="Proteomes" id="UP000245884">
    <property type="component" value="Unassembled WGS sequence"/>
</dbReference>
<organism evidence="5 6">
    <name type="scientific">Jaminaea rosea</name>
    <dbReference type="NCBI Taxonomy" id="1569628"/>
    <lineage>
        <taxon>Eukaryota</taxon>
        <taxon>Fungi</taxon>
        <taxon>Dikarya</taxon>
        <taxon>Basidiomycota</taxon>
        <taxon>Ustilaginomycotina</taxon>
        <taxon>Exobasidiomycetes</taxon>
        <taxon>Microstromatales</taxon>
        <taxon>Microstromatales incertae sedis</taxon>
        <taxon>Jaminaea</taxon>
    </lineage>
</organism>
<evidence type="ECO:0000256" key="3">
    <source>
        <dbReference type="SAM" id="MobiDB-lite"/>
    </source>
</evidence>
<feature type="compositionally biased region" description="Acidic residues" evidence="3">
    <location>
        <begin position="830"/>
        <end position="848"/>
    </location>
</feature>
<protein>
    <recommendedName>
        <fullName evidence="4">Transcription initiation factor TFIID subunit 1 histone acetyltransferase domain-containing protein</fullName>
    </recommendedName>
</protein>
<evidence type="ECO:0000256" key="1">
    <source>
        <dbReference type="ARBA" id="ARBA00004123"/>
    </source>
</evidence>
<dbReference type="RefSeq" id="XP_025361672.1">
    <property type="nucleotide sequence ID" value="XM_025508646.1"/>
</dbReference>
<reference evidence="5 6" key="1">
    <citation type="journal article" date="2018" name="Mol. Biol. Evol.">
        <title>Broad Genomic Sampling Reveals a Smut Pathogenic Ancestry of the Fungal Clade Ustilaginomycotina.</title>
        <authorList>
            <person name="Kijpornyongpan T."/>
            <person name="Mondo S.J."/>
            <person name="Barry K."/>
            <person name="Sandor L."/>
            <person name="Lee J."/>
            <person name="Lipzen A."/>
            <person name="Pangilinan J."/>
            <person name="LaButti K."/>
            <person name="Hainaut M."/>
            <person name="Henrissat B."/>
            <person name="Grigoriev I.V."/>
            <person name="Spatafora J.W."/>
            <person name="Aime M.C."/>
        </authorList>
    </citation>
    <scope>NUCLEOTIDE SEQUENCE [LARGE SCALE GENOMIC DNA]</scope>
    <source>
        <strain evidence="5 6">MCA 5214</strain>
    </source>
</reference>
<dbReference type="GO" id="GO:0017025">
    <property type="term" value="F:TBP-class protein binding"/>
    <property type="evidence" value="ECO:0007669"/>
    <property type="project" value="InterPro"/>
</dbReference>
<dbReference type="STRING" id="1569628.A0A316UP61"/>
<feature type="compositionally biased region" description="Acidic residues" evidence="3">
    <location>
        <begin position="111"/>
        <end position="122"/>
    </location>
</feature>
<accession>A0A316UP61</accession>
<feature type="region of interest" description="Disordered" evidence="3">
    <location>
        <begin position="1043"/>
        <end position="1093"/>
    </location>
</feature>
<keyword evidence="6" id="KW-1185">Reference proteome</keyword>
<dbReference type="EMBL" id="KZ819669">
    <property type="protein sequence ID" value="PWN27060.1"/>
    <property type="molecule type" value="Genomic_DNA"/>
</dbReference>
<feature type="compositionally biased region" description="Low complexity" evidence="3">
    <location>
        <begin position="159"/>
        <end position="168"/>
    </location>
</feature>
<name>A0A316UP61_9BASI</name>
<dbReference type="GO" id="GO:0016251">
    <property type="term" value="F:RNA polymerase II general transcription initiation factor activity"/>
    <property type="evidence" value="ECO:0007669"/>
    <property type="project" value="InterPro"/>
</dbReference>
<feature type="domain" description="Transcription initiation factor TFIID subunit 1 histone acetyltransferase" evidence="4">
    <location>
        <begin position="393"/>
        <end position="810"/>
    </location>
</feature>
<feature type="compositionally biased region" description="Basic and acidic residues" evidence="3">
    <location>
        <begin position="77"/>
        <end position="92"/>
    </location>
</feature>
<evidence type="ECO:0000313" key="6">
    <source>
        <dbReference type="Proteomes" id="UP000245884"/>
    </source>
</evidence>
<feature type="region of interest" description="Disordered" evidence="3">
    <location>
        <begin position="810"/>
        <end position="858"/>
    </location>
</feature>
<dbReference type="OrthoDB" id="5752at2759"/>
<gene>
    <name evidence="5" type="ORF">BDZ90DRAFT_264882</name>
</gene>
<dbReference type="PANTHER" id="PTHR13900">
    <property type="entry name" value="TRANSCRIPTION INITIATION FACTOR TFIID"/>
    <property type="match status" value="1"/>
</dbReference>
<dbReference type="AlphaFoldDB" id="A0A316UP61"/>
<dbReference type="InterPro" id="IPR040240">
    <property type="entry name" value="TAF1"/>
</dbReference>
<comment type="subcellular location">
    <subcellularLocation>
        <location evidence="1">Nucleus</location>
    </subcellularLocation>
</comment>
<evidence type="ECO:0000256" key="2">
    <source>
        <dbReference type="ARBA" id="ARBA00023242"/>
    </source>
</evidence>
<evidence type="ECO:0000313" key="5">
    <source>
        <dbReference type="EMBL" id="PWN27060.1"/>
    </source>
</evidence>
<dbReference type="GO" id="GO:0051123">
    <property type="term" value="P:RNA polymerase II preinitiation complex assembly"/>
    <property type="evidence" value="ECO:0007669"/>
    <property type="project" value="TreeGrafter"/>
</dbReference>
<dbReference type="InterPro" id="IPR022591">
    <property type="entry name" value="TAF1_HAT_dom"/>
</dbReference>
<evidence type="ECO:0000259" key="4">
    <source>
        <dbReference type="Pfam" id="PF12157"/>
    </source>
</evidence>
<dbReference type="GO" id="GO:0004402">
    <property type="term" value="F:histone acetyltransferase activity"/>
    <property type="evidence" value="ECO:0007669"/>
    <property type="project" value="InterPro"/>
</dbReference>